<protein>
    <recommendedName>
        <fullName evidence="1">F5/8 type C domain-containing protein</fullName>
    </recommendedName>
</protein>
<organism evidence="2 3">
    <name type="scientific">Neobacillus kokaensis</name>
    <dbReference type="NCBI Taxonomy" id="2759023"/>
    <lineage>
        <taxon>Bacteria</taxon>
        <taxon>Bacillati</taxon>
        <taxon>Bacillota</taxon>
        <taxon>Bacilli</taxon>
        <taxon>Bacillales</taxon>
        <taxon>Bacillaceae</taxon>
        <taxon>Neobacillus</taxon>
    </lineage>
</organism>
<name>A0ABQ3N5J1_9BACI</name>
<gene>
    <name evidence="2" type="ORF">AM1BK_34820</name>
</gene>
<dbReference type="InterPro" id="IPR008979">
    <property type="entry name" value="Galactose-bd-like_sf"/>
</dbReference>
<feature type="domain" description="F5/8 type C" evidence="1">
    <location>
        <begin position="7"/>
        <end position="162"/>
    </location>
</feature>
<keyword evidence="3" id="KW-1185">Reference proteome</keyword>
<dbReference type="Pfam" id="PF00754">
    <property type="entry name" value="F5_F8_type_C"/>
    <property type="match status" value="1"/>
</dbReference>
<dbReference type="EMBL" id="BNDS01000016">
    <property type="protein sequence ID" value="GHH99939.1"/>
    <property type="molecule type" value="Genomic_DNA"/>
</dbReference>
<dbReference type="InterPro" id="IPR017853">
    <property type="entry name" value="GH"/>
</dbReference>
<proteinExistence type="predicted"/>
<evidence type="ECO:0000313" key="2">
    <source>
        <dbReference type="EMBL" id="GHH99939.1"/>
    </source>
</evidence>
<dbReference type="InterPro" id="IPR000421">
    <property type="entry name" value="FA58C"/>
</dbReference>
<reference evidence="2 3" key="1">
    <citation type="journal article" date="2022" name="Int. J. Syst. Evol. Microbiol.">
        <title>Neobacillus kokaensis sp. nov., isolated from soil.</title>
        <authorList>
            <person name="Yuki K."/>
            <person name="Matsubara H."/>
            <person name="Yamaguchi S."/>
        </authorList>
    </citation>
    <scope>NUCLEOTIDE SEQUENCE [LARGE SCALE GENOMIC DNA]</scope>
    <source>
        <strain evidence="2 3">LOB 377</strain>
    </source>
</reference>
<accession>A0ABQ3N5J1</accession>
<dbReference type="RefSeq" id="WP_191274949.1">
    <property type="nucleotide sequence ID" value="NZ_BNDS01000016.1"/>
</dbReference>
<evidence type="ECO:0000313" key="3">
    <source>
        <dbReference type="Proteomes" id="UP000637074"/>
    </source>
</evidence>
<evidence type="ECO:0000259" key="1">
    <source>
        <dbReference type="PROSITE" id="PS50022"/>
    </source>
</evidence>
<comment type="caution">
    <text evidence="2">The sequence shown here is derived from an EMBL/GenBank/DDBJ whole genome shotgun (WGS) entry which is preliminary data.</text>
</comment>
<dbReference type="InterPro" id="IPR032267">
    <property type="entry name" value="DUF4832"/>
</dbReference>
<dbReference type="PROSITE" id="PS50022">
    <property type="entry name" value="FA58C_3"/>
    <property type="match status" value="1"/>
</dbReference>
<dbReference type="SUPFAM" id="SSF49785">
    <property type="entry name" value="Galactose-binding domain-like"/>
    <property type="match status" value="1"/>
</dbReference>
<dbReference type="SUPFAM" id="SSF51445">
    <property type="entry name" value="(Trans)glycosidases"/>
    <property type="match status" value="1"/>
</dbReference>
<dbReference type="Pfam" id="PF16116">
    <property type="entry name" value="DUF4832"/>
    <property type="match status" value="1"/>
</dbReference>
<dbReference type="Proteomes" id="UP000637074">
    <property type="component" value="Unassembled WGS sequence"/>
</dbReference>
<dbReference type="Gene3D" id="3.20.20.80">
    <property type="entry name" value="Glycosidases"/>
    <property type="match status" value="1"/>
</dbReference>
<dbReference type="Gene3D" id="2.60.120.260">
    <property type="entry name" value="Galactose-binding domain-like"/>
    <property type="match status" value="1"/>
</dbReference>
<sequence length="717" mass="80935">MSIISPISRVAFGSEEGNDINASHNVALQAIASTTAPTGQNDISNIIDGNDQFGWASSDHQLPQFIELDFGFKTVKTDKISLLSNYGPGQGITKLNIEYFDGISWKIARQDVIIDWKKNEQTAETIDITFPVVEAKKIRLNVKGANLKWAGFAILELKVWGVILLTTADVASSITTIEQPSRSQTNLALPKVPDGYSVSIFSSDNESVIAVDGTIRPQQSDTNVSITLEILNESDHSKAVTSPVNVMVPGVPPSNYVKVVPKEDETSIIKNPAMGWVVYLEEFGSPFPDAKTFWNQVDPYLEPASILYIRVPWSRLEPTEGHYAWNEDENYQKLIQMALDRGLKLAFRVFVDSQDSHMQATPQFVFDGGAGGYGAQSNPDYKTPYVNDPVFRKKFENFIKAFGKQYDDPQVVDYIDGQGLGWWGEMHNMGYLNTYEKQKDTLEWITNLYSSNFQKVLLGLQYGGNQFNYSLQDWAIQSKGYMIRRDSLGSIQWFPQADKDKINLHWPKVPVFAENCYQNFVSRPNACDGYTRPIHDMLSRVVNDAIEIHANTLDLRHPEDVQEWVTNNYDLVQKFAINGGYRFVLNDVSYPNKMTSGKKYNIYYSWKNTAVGKLPNDLPNWNHKYKVSFALLNKKTGVPVYQSIHSPEPSNWIKGKNFDYIEALDLEGVKNGTYNLAVAIVNSENKNNPEINLAIKNDKTKAGWYEIGKVVINNSRH</sequence>